<keyword evidence="8" id="KW-1133">Transmembrane helix</keyword>
<evidence type="ECO:0000256" key="2">
    <source>
        <dbReference type="ARBA" id="ARBA00022980"/>
    </source>
</evidence>
<feature type="compositionally biased region" description="Polar residues" evidence="7">
    <location>
        <begin position="1"/>
        <end position="13"/>
    </location>
</feature>
<reference evidence="9" key="2">
    <citation type="submission" date="2025-08" db="UniProtKB">
        <authorList>
            <consortium name="Ensembl"/>
        </authorList>
    </citation>
    <scope>IDENTIFICATION</scope>
</reference>
<dbReference type="Ensembl" id="ENSSSCT00070041892.1">
    <property type="protein sequence ID" value="ENSSSCP00070035185.1"/>
    <property type="gene ID" value="ENSSSCG00070021094.1"/>
</dbReference>
<evidence type="ECO:0000256" key="5">
    <source>
        <dbReference type="ARBA" id="ARBA00035326"/>
    </source>
</evidence>
<sequence length="135" mass="15116">FTPYSYSSNQNLPHPTHRIQRGSLNTETKNLYNISVKGIKGQLHRLPAAGVGDMAMATVEKGKPELRRKVHPAVEISQPKAYQRKMTFIFFFLSFFFFFLSFILKITLGFAITGPVAKECADLHLMITPNVGGIA</sequence>
<dbReference type="Gene3D" id="2.40.150.20">
    <property type="entry name" value="Ribosomal protein L14"/>
    <property type="match status" value="1"/>
</dbReference>
<evidence type="ECO:0000256" key="3">
    <source>
        <dbReference type="ARBA" id="ARBA00023274"/>
    </source>
</evidence>
<reference evidence="9 10" key="1">
    <citation type="submission" date="2017-08" db="EMBL/GenBank/DDBJ databases">
        <title>USMARCv1.0.</title>
        <authorList>
            <person name="Hannum G.I."/>
            <person name="Koren S."/>
            <person name="Schroeder S.G."/>
            <person name="Chin S.C."/>
            <person name="Nonneman D.J."/>
            <person name="Becker S.A."/>
            <person name="Rosen B.D."/>
            <person name="Bickhart D.M."/>
            <person name="Putnam N.H."/>
            <person name="Green R.E."/>
            <person name="Tuggle C.K."/>
            <person name="Liu H."/>
            <person name="Rohrer G.A."/>
            <person name="Warr A."/>
            <person name="Hall R."/>
            <person name="Kim K."/>
            <person name="Hume D.A."/>
            <person name="Talbot R."/>
            <person name="Chow W."/>
            <person name="Howe K."/>
            <person name="Schwartz A.S."/>
            <person name="Watson M."/>
            <person name="Archibald A.L."/>
            <person name="Phillippy A.M."/>
            <person name="Smith T.P.L."/>
        </authorList>
    </citation>
    <scope>NUCLEOTIDE SEQUENCE [LARGE SCALE GENOMIC DNA]</scope>
</reference>
<dbReference type="PANTHER" id="PTHR11761:SF8">
    <property type="entry name" value="LARGE RIBOSOMAL SUBUNIT PROTEIN UL14"/>
    <property type="match status" value="1"/>
</dbReference>
<protein>
    <recommendedName>
        <fullName evidence="4">Large ribosomal subunit protein uL14</fullName>
    </recommendedName>
    <alternativeName>
        <fullName evidence="5">60S ribosomal protein L23</fullName>
    </alternativeName>
</protein>
<accession>A0A4X1V3A8</accession>
<dbReference type="GO" id="GO:1990904">
    <property type="term" value="C:ribonucleoprotein complex"/>
    <property type="evidence" value="ECO:0007669"/>
    <property type="project" value="UniProtKB-KW"/>
</dbReference>
<dbReference type="SMART" id="SM01374">
    <property type="entry name" value="Ribosomal_L14"/>
    <property type="match status" value="1"/>
</dbReference>
<name>A0A4X1V3A8_PIG</name>
<feature type="region of interest" description="Disordered" evidence="7">
    <location>
        <begin position="1"/>
        <end position="20"/>
    </location>
</feature>
<keyword evidence="3 6" id="KW-0687">Ribonucleoprotein</keyword>
<keyword evidence="2 6" id="KW-0689">Ribosomal protein</keyword>
<evidence type="ECO:0000313" key="10">
    <source>
        <dbReference type="Proteomes" id="UP000314985"/>
    </source>
</evidence>
<dbReference type="GO" id="GO:0006412">
    <property type="term" value="P:translation"/>
    <property type="evidence" value="ECO:0007669"/>
    <property type="project" value="InterPro"/>
</dbReference>
<keyword evidence="8" id="KW-0812">Transmembrane</keyword>
<dbReference type="GO" id="GO:0003735">
    <property type="term" value="F:structural constituent of ribosome"/>
    <property type="evidence" value="ECO:0007669"/>
    <property type="project" value="InterPro"/>
</dbReference>
<dbReference type="InterPro" id="IPR000218">
    <property type="entry name" value="Ribosomal_uL14"/>
</dbReference>
<keyword evidence="8" id="KW-0472">Membrane</keyword>
<dbReference type="Proteomes" id="UP000314985">
    <property type="component" value="Chromosome 9"/>
</dbReference>
<comment type="similarity">
    <text evidence="1 6">Belongs to the universal ribosomal protein uL14 family.</text>
</comment>
<dbReference type="PANTHER" id="PTHR11761">
    <property type="entry name" value="50S/60S RIBOSOMAL PROTEIN L14/L23"/>
    <property type="match status" value="1"/>
</dbReference>
<evidence type="ECO:0000256" key="1">
    <source>
        <dbReference type="ARBA" id="ARBA00010745"/>
    </source>
</evidence>
<dbReference type="Pfam" id="PF00238">
    <property type="entry name" value="Ribosomal_L14"/>
    <property type="match status" value="1"/>
</dbReference>
<evidence type="ECO:0000256" key="4">
    <source>
        <dbReference type="ARBA" id="ARBA00035199"/>
    </source>
</evidence>
<dbReference type="SUPFAM" id="SSF50193">
    <property type="entry name" value="Ribosomal protein L14"/>
    <property type="match status" value="1"/>
</dbReference>
<proteinExistence type="inferred from homology"/>
<evidence type="ECO:0000256" key="8">
    <source>
        <dbReference type="SAM" id="Phobius"/>
    </source>
</evidence>
<organism evidence="9 10">
    <name type="scientific">Sus scrofa</name>
    <name type="common">Pig</name>
    <dbReference type="NCBI Taxonomy" id="9823"/>
    <lineage>
        <taxon>Eukaryota</taxon>
        <taxon>Metazoa</taxon>
        <taxon>Chordata</taxon>
        <taxon>Craniata</taxon>
        <taxon>Vertebrata</taxon>
        <taxon>Euteleostomi</taxon>
        <taxon>Mammalia</taxon>
        <taxon>Eutheria</taxon>
        <taxon>Laurasiatheria</taxon>
        <taxon>Artiodactyla</taxon>
        <taxon>Suina</taxon>
        <taxon>Suidae</taxon>
        <taxon>Sus</taxon>
    </lineage>
</organism>
<dbReference type="AlphaFoldDB" id="A0A4X1V3A8"/>
<evidence type="ECO:0000256" key="7">
    <source>
        <dbReference type="SAM" id="MobiDB-lite"/>
    </source>
</evidence>
<dbReference type="GO" id="GO:0005840">
    <property type="term" value="C:ribosome"/>
    <property type="evidence" value="ECO:0007669"/>
    <property type="project" value="UniProtKB-KW"/>
</dbReference>
<feature type="transmembrane region" description="Helical" evidence="8">
    <location>
        <begin position="88"/>
        <end position="112"/>
    </location>
</feature>
<evidence type="ECO:0000313" key="9">
    <source>
        <dbReference type="Ensembl" id="ENSSSCP00070035185.1"/>
    </source>
</evidence>
<evidence type="ECO:0000256" key="6">
    <source>
        <dbReference type="RuleBase" id="RU003949"/>
    </source>
</evidence>
<dbReference type="InterPro" id="IPR036853">
    <property type="entry name" value="Ribosomal_uL14_sf"/>
</dbReference>